<dbReference type="PANTHER" id="PTHR12338">
    <property type="entry name" value="AUTOTRANSPORTER"/>
    <property type="match status" value="1"/>
</dbReference>
<keyword evidence="5" id="KW-1133">Transmembrane helix</keyword>
<dbReference type="InterPro" id="IPR050909">
    <property type="entry name" value="Bact_Autotransporter_VF"/>
</dbReference>
<feature type="domain" description="Filamentous haemagglutinin FhaB/tRNA nuclease CdiA-like TPS" evidence="6">
    <location>
        <begin position="43"/>
        <end position="155"/>
    </location>
</feature>
<dbReference type="Pfam" id="PF05860">
    <property type="entry name" value="TPS"/>
    <property type="match status" value="1"/>
</dbReference>
<dbReference type="RefSeq" id="WP_382270379.1">
    <property type="nucleotide sequence ID" value="NZ_JBHTBU010000001.1"/>
</dbReference>
<evidence type="ECO:0000256" key="5">
    <source>
        <dbReference type="SAM" id="Phobius"/>
    </source>
</evidence>
<keyword evidence="5" id="KW-0472">Membrane</keyword>
<dbReference type="SUPFAM" id="SSF51126">
    <property type="entry name" value="Pectin lyase-like"/>
    <property type="match status" value="1"/>
</dbReference>
<evidence type="ECO:0000256" key="4">
    <source>
        <dbReference type="SAM" id="MobiDB-lite"/>
    </source>
</evidence>
<dbReference type="EMBL" id="JBHTBU010000001">
    <property type="protein sequence ID" value="MFC7287276.1"/>
    <property type="molecule type" value="Genomic_DNA"/>
</dbReference>
<organism evidence="7 8">
    <name type="scientific">Herminiimonas glaciei</name>
    <dbReference type="NCBI Taxonomy" id="523788"/>
    <lineage>
        <taxon>Bacteria</taxon>
        <taxon>Pseudomonadati</taxon>
        <taxon>Pseudomonadota</taxon>
        <taxon>Betaproteobacteria</taxon>
        <taxon>Burkholderiales</taxon>
        <taxon>Oxalobacteraceae</taxon>
        <taxon>Herminiimonas</taxon>
    </lineage>
</organism>
<keyword evidence="3" id="KW-0732">Signal</keyword>
<dbReference type="NCBIfam" id="TIGR01901">
    <property type="entry name" value="adhes_NPXG"/>
    <property type="match status" value="1"/>
</dbReference>
<keyword evidence="8" id="KW-1185">Reference proteome</keyword>
<dbReference type="Gene3D" id="2.160.20.10">
    <property type="entry name" value="Single-stranded right-handed beta-helix, Pectin lyase-like"/>
    <property type="match status" value="1"/>
</dbReference>
<dbReference type="InterPro" id="IPR012334">
    <property type="entry name" value="Pectin_lyas_fold"/>
</dbReference>
<dbReference type="SMART" id="SM00912">
    <property type="entry name" value="Haemagg_act"/>
    <property type="match status" value="1"/>
</dbReference>
<reference evidence="8" key="1">
    <citation type="journal article" date="2019" name="Int. J. Syst. Evol. Microbiol.">
        <title>The Global Catalogue of Microorganisms (GCM) 10K type strain sequencing project: providing services to taxonomists for standard genome sequencing and annotation.</title>
        <authorList>
            <consortium name="The Broad Institute Genomics Platform"/>
            <consortium name="The Broad Institute Genome Sequencing Center for Infectious Disease"/>
            <person name="Wu L."/>
            <person name="Ma J."/>
        </authorList>
    </citation>
    <scope>NUCLEOTIDE SEQUENCE [LARGE SCALE GENOMIC DNA]</scope>
    <source>
        <strain evidence="8">KACC 12508</strain>
    </source>
</reference>
<accession>A0ABW2I8J0</accession>
<comment type="subcellular location">
    <subcellularLocation>
        <location evidence="1">Secreted</location>
    </subcellularLocation>
</comment>
<feature type="region of interest" description="Disordered" evidence="4">
    <location>
        <begin position="924"/>
        <end position="952"/>
    </location>
</feature>
<dbReference type="InterPro" id="IPR041248">
    <property type="entry name" value="YDG"/>
</dbReference>
<name>A0ABW2I8J0_9BURK</name>
<gene>
    <name evidence="7" type="ORF">ACFQPC_04415</name>
</gene>
<feature type="transmembrane region" description="Helical" evidence="5">
    <location>
        <begin position="27"/>
        <end position="46"/>
    </location>
</feature>
<evidence type="ECO:0000256" key="2">
    <source>
        <dbReference type="ARBA" id="ARBA00022525"/>
    </source>
</evidence>
<sequence>MQDYHCSVRHIFREDKPQYRLSPAHRILAIFAGSVIAVATPLAWAAPADGVVTSGSGSISSSGNVTNIVQGSNKLAINWSSFNIASNETVNFIQPGRDAIALNRIIGSGATEIYGKLNANGQVFLLNPNGVLFGAGASVNVGGLLASTLNLSDADFNAGNYRFTSLGNSTAGIVNQGSITAANGGYVSLLGSQVSNQGTLVARLGNVTLAAGSDMTLDFAGDGLLSVKVNQGSLQALVQNKQLIQADGGTVVMHAKTADNLIQAVVNNDGMIQANAVDTRDGRVMLVSDNGQLQLNGGIRAQGGQVLADAGNGDTILQGRVDVSNATGKGGQVSLLGDRVALFGTAQVDASGRDGGGTVLIGGDFQGKNAAVRNASQTVVSAATQIDANATGKGDGGRVIVWSDGTTVAQGKINAKGGDSGGNGGFVEVSGKQTLNFNAQVDTRAALGTMGTLLLDPTDLDVVDCVNSCGFSLPVISFGDIPSGGQSTIRGATLSNATTNVSLQATNSINFYDPVAIAAAGKSLTAEAGNTINVYNSIYAPANVTLKAPSIYIASNVDAGSSVHLLADGLTISGGSGGFVAAPKVIIEPYSAGFGVSIGGLGLGNSLTLSTGSLSGINGNSALTLIGSNIELNTTLNRSGDTIMVASSSFSSSVANMSIGGRYLVYTADPTTSNRNGAGSYSKHYNVSYDGTTPDYADTGNWFFYSIAPTLQLTPTGGSIVYGNALPSGYTIDTGGLIDGDTLPTAGLSGTASFGVAAGNTSASGHLNVGSHALDYTGNLASSLGYQIVSNAGNVTVTPATLSVSGAIAQNKIYDGNTTATISSGMLNGLLAGDAVFLNQNGNFDSASIGTGKTVNLAFSLTGADQGNYILSNPSGNTLANISSNTQNTQALAWYQAAIKSTDRPDFVPTFTTQRSLNIVRQDTAATTRVHQTEQQSSDSSNDTAGKTDATNSVLTIIDGGV</sequence>
<evidence type="ECO:0000256" key="3">
    <source>
        <dbReference type="ARBA" id="ARBA00022729"/>
    </source>
</evidence>
<proteinExistence type="predicted"/>
<dbReference type="InterPro" id="IPR011050">
    <property type="entry name" value="Pectin_lyase_fold/virulence"/>
</dbReference>
<keyword evidence="5" id="KW-0812">Transmembrane</keyword>
<comment type="caution">
    <text evidence="7">The sequence shown here is derived from an EMBL/GenBank/DDBJ whole genome shotgun (WGS) entry which is preliminary data.</text>
</comment>
<evidence type="ECO:0000313" key="7">
    <source>
        <dbReference type="EMBL" id="MFC7287276.1"/>
    </source>
</evidence>
<protein>
    <submittedName>
        <fullName evidence="7">Filamentous hemagglutinin N-terminal domain-containing protein</fullName>
    </submittedName>
</protein>
<dbReference type="Proteomes" id="UP001596542">
    <property type="component" value="Unassembled WGS sequence"/>
</dbReference>
<evidence type="ECO:0000259" key="6">
    <source>
        <dbReference type="SMART" id="SM00912"/>
    </source>
</evidence>
<dbReference type="PANTHER" id="PTHR12338:SF8">
    <property type="entry name" value="HEME_HEMOPEXIN-BINDING PROTEIN"/>
    <property type="match status" value="1"/>
</dbReference>
<dbReference type="InterPro" id="IPR008638">
    <property type="entry name" value="FhaB/CdiA-like_TPS"/>
</dbReference>
<evidence type="ECO:0000313" key="8">
    <source>
        <dbReference type="Proteomes" id="UP001596542"/>
    </source>
</evidence>
<keyword evidence="2" id="KW-0964">Secreted</keyword>
<evidence type="ECO:0000256" key="1">
    <source>
        <dbReference type="ARBA" id="ARBA00004613"/>
    </source>
</evidence>
<dbReference type="Pfam" id="PF18657">
    <property type="entry name" value="YDG"/>
    <property type="match status" value="1"/>
</dbReference>